<dbReference type="GO" id="GO:0005126">
    <property type="term" value="F:cytokine receptor binding"/>
    <property type="evidence" value="ECO:0007669"/>
    <property type="project" value="InterPro"/>
</dbReference>
<reference evidence="12 13" key="2">
    <citation type="journal article" date="2021" name="J. Hered.">
        <title>Feather Gene Expression Elucidates the Developmental Basis of Plumage Iridescence in African Starlings.</title>
        <authorList>
            <person name="Rubenstein D.R."/>
            <person name="Corvelo A."/>
            <person name="MacManes M.D."/>
            <person name="Maia R."/>
            <person name="Narzisi G."/>
            <person name="Rousaki A."/>
            <person name="Vandenabeele P."/>
            <person name="Shawkey M.D."/>
            <person name="Solomon J."/>
        </authorList>
    </citation>
    <scope>NUCLEOTIDE SEQUENCE [LARGE SCALE GENOMIC DNA]</scope>
    <source>
        <strain evidence="12">SS15</strain>
    </source>
</reference>
<dbReference type="SMART" id="SM00076">
    <property type="entry name" value="IFabd"/>
    <property type="match status" value="1"/>
</dbReference>
<sequence length="436" mass="48817">MDFAHSWSVTSTKKALRRKQTKKTKVKTETGNSLQDGDERKAWAWAHKTANPGAPQAQQPPLPSQTRLLHSTQSSAMAVSGYAQPCQWHSTLALLLLIVAPSTSLPCQHLRTHDLGDALQLLHDMAPSKTPPCDPQEWPLFPNTVLHNNLHPRQAAATALRILQHLFHTLSTNATRQHWPAQPRSALLNQLQHHVHHLEQCLPDNAVLFKGPRNPLLTINKYFRDIQLFLHAHNHSACAWDHVRLEALICFQHVDKLIRQMKHQAALDPTKPTDSKHPSPASTSGHGLSGDSSSPSWDHSVPGAHGSGEHCPGASPQQLQAAGPDHCPHRLGGGKTPREDPQPTAGIECSKRQKTTTMEPENSSLLSGWALTILIHLQRGLERLFIEKRKSPRYYMTTKAERPDNSKKGNSAKQKRKERYSQRERKTTKTPHHHRK</sequence>
<feature type="compositionally biased region" description="Low complexity" evidence="10">
    <location>
        <begin position="282"/>
        <end position="303"/>
    </location>
</feature>
<dbReference type="AlphaFoldDB" id="A0A835NDW1"/>
<evidence type="ECO:0000256" key="8">
    <source>
        <dbReference type="ARBA" id="ARBA00023157"/>
    </source>
</evidence>
<feature type="region of interest" description="Disordered" evidence="10">
    <location>
        <begin position="263"/>
        <end position="362"/>
    </location>
</feature>
<dbReference type="EMBL" id="JADDUC010000597">
    <property type="protein sequence ID" value="KAG0113039.1"/>
    <property type="molecule type" value="Genomic_DNA"/>
</dbReference>
<evidence type="ECO:0000256" key="3">
    <source>
        <dbReference type="ARBA" id="ARBA00011033"/>
    </source>
</evidence>
<keyword evidence="7 9" id="KW-0051">Antiviral defense</keyword>
<evidence type="ECO:0000256" key="6">
    <source>
        <dbReference type="ARBA" id="ARBA00022729"/>
    </source>
</evidence>
<keyword evidence="13" id="KW-1185">Reference proteome</keyword>
<proteinExistence type="inferred from homology"/>
<evidence type="ECO:0000256" key="2">
    <source>
        <dbReference type="ARBA" id="ARBA00004613"/>
    </source>
</evidence>
<evidence type="ECO:0000313" key="11">
    <source>
        <dbReference type="EMBL" id="KAG0113039.1"/>
    </source>
</evidence>
<dbReference type="Gene3D" id="1.20.1250.10">
    <property type="match status" value="1"/>
</dbReference>
<comment type="similarity">
    <text evidence="3 9">Belongs to the alpha/beta interferon family.</text>
</comment>
<dbReference type="InterPro" id="IPR009079">
    <property type="entry name" value="4_helix_cytokine-like_core"/>
</dbReference>
<organism evidence="11">
    <name type="scientific">Lamprotornis superbus</name>
    <dbReference type="NCBI Taxonomy" id="245042"/>
    <lineage>
        <taxon>Eukaryota</taxon>
        <taxon>Metazoa</taxon>
        <taxon>Chordata</taxon>
        <taxon>Craniata</taxon>
        <taxon>Vertebrata</taxon>
        <taxon>Euteleostomi</taxon>
        <taxon>Archelosauria</taxon>
        <taxon>Archosauria</taxon>
        <taxon>Dinosauria</taxon>
        <taxon>Saurischia</taxon>
        <taxon>Theropoda</taxon>
        <taxon>Coelurosauria</taxon>
        <taxon>Aves</taxon>
        <taxon>Neognathae</taxon>
        <taxon>Neoaves</taxon>
        <taxon>Telluraves</taxon>
        <taxon>Australaves</taxon>
        <taxon>Passeriformes</taxon>
        <taxon>Sturnidae</taxon>
        <taxon>Lamprotornis</taxon>
    </lineage>
</organism>
<evidence type="ECO:0000313" key="13">
    <source>
        <dbReference type="Proteomes" id="UP000618051"/>
    </source>
</evidence>
<evidence type="ECO:0000256" key="9">
    <source>
        <dbReference type="RuleBase" id="RU000436"/>
    </source>
</evidence>
<gene>
    <name evidence="12" type="ORF">IHE44_0011703</name>
    <name evidence="11" type="ORF">IHE44_012223</name>
</gene>
<dbReference type="SUPFAM" id="SSF47266">
    <property type="entry name" value="4-helical cytokines"/>
    <property type="match status" value="1"/>
</dbReference>
<dbReference type="OrthoDB" id="9395915at2759"/>
<evidence type="ECO:0000313" key="12">
    <source>
        <dbReference type="EMBL" id="KAI1240245.1"/>
    </source>
</evidence>
<comment type="caution">
    <text evidence="11">The sequence shown here is derived from an EMBL/GenBank/DDBJ whole genome shotgun (WGS) entry which is preliminary data.</text>
</comment>
<accession>A0A835NDW1</accession>
<keyword evidence="5" id="KW-0964">Secreted</keyword>
<reference evidence="12" key="3">
    <citation type="submission" date="2022-01" db="EMBL/GenBank/DDBJ databases">
        <authorList>
            <person name="Rubenstein D.R."/>
        </authorList>
    </citation>
    <scope>NUCLEOTIDE SEQUENCE</scope>
    <source>
        <strain evidence="12">SS15</strain>
        <tissue evidence="12">Liver</tissue>
    </source>
</reference>
<protein>
    <recommendedName>
        <fullName evidence="14">Interferon</fullName>
    </recommendedName>
</protein>
<name>A0A835NDW1_9PASS</name>
<dbReference type="Pfam" id="PF00143">
    <property type="entry name" value="Interferon"/>
    <property type="match status" value="1"/>
</dbReference>
<dbReference type="InterPro" id="IPR000471">
    <property type="entry name" value="Interferon_alpha/beta/delta"/>
</dbReference>
<evidence type="ECO:0000256" key="1">
    <source>
        <dbReference type="ARBA" id="ARBA00002718"/>
    </source>
</evidence>
<feature type="compositionally biased region" description="Basic residues" evidence="10">
    <location>
        <begin position="14"/>
        <end position="25"/>
    </location>
</feature>
<dbReference type="PROSITE" id="PS00252">
    <property type="entry name" value="INTERFERON_A_B_D"/>
    <property type="match status" value="1"/>
</dbReference>
<evidence type="ECO:0008006" key="14">
    <source>
        <dbReference type="Google" id="ProtNLM"/>
    </source>
</evidence>
<dbReference type="PANTHER" id="PTHR11691">
    <property type="entry name" value="TYPE I INTERFERON"/>
    <property type="match status" value="1"/>
</dbReference>
<comment type="function">
    <text evidence="1">Has antiviral activities.</text>
</comment>
<reference evidence="11" key="1">
    <citation type="submission" date="2020-10" db="EMBL/GenBank/DDBJ databases">
        <title>Feather gene expression reveals the developmental basis of iridescence in African starlings.</title>
        <authorList>
            <person name="Rubenstein D.R."/>
        </authorList>
    </citation>
    <scope>NUCLEOTIDE SEQUENCE</scope>
    <source>
        <strain evidence="11">SS15</strain>
        <tissue evidence="11">Liver</tissue>
    </source>
</reference>
<dbReference type="PANTHER" id="PTHR11691:SF73">
    <property type="entry name" value="INTERFERON BETA"/>
    <property type="match status" value="1"/>
</dbReference>
<evidence type="ECO:0000256" key="5">
    <source>
        <dbReference type="ARBA" id="ARBA00022525"/>
    </source>
</evidence>
<feature type="region of interest" description="Disordered" evidence="10">
    <location>
        <begin position="1"/>
        <end position="41"/>
    </location>
</feature>
<dbReference type="GO" id="GO:0005615">
    <property type="term" value="C:extracellular space"/>
    <property type="evidence" value="ECO:0007669"/>
    <property type="project" value="UniProtKB-KW"/>
</dbReference>
<dbReference type="GO" id="GO:0006955">
    <property type="term" value="P:immune response"/>
    <property type="evidence" value="ECO:0007669"/>
    <property type="project" value="UniProtKB-ARBA"/>
</dbReference>
<dbReference type="GO" id="GO:0051607">
    <property type="term" value="P:defense response to virus"/>
    <property type="evidence" value="ECO:0007669"/>
    <property type="project" value="UniProtKB-KW"/>
</dbReference>
<comment type="subcellular location">
    <subcellularLocation>
        <location evidence="2">Secreted</location>
    </subcellularLocation>
</comment>
<evidence type="ECO:0000256" key="10">
    <source>
        <dbReference type="SAM" id="MobiDB-lite"/>
    </source>
</evidence>
<feature type="region of interest" description="Disordered" evidence="10">
    <location>
        <begin position="395"/>
        <end position="436"/>
    </location>
</feature>
<keyword evidence="6" id="KW-0732">Signal</keyword>
<dbReference type="Proteomes" id="UP000618051">
    <property type="component" value="Unassembled WGS sequence"/>
</dbReference>
<dbReference type="GO" id="GO:0005125">
    <property type="term" value="F:cytokine activity"/>
    <property type="evidence" value="ECO:0007669"/>
    <property type="project" value="UniProtKB-KW"/>
</dbReference>
<evidence type="ECO:0000256" key="7">
    <source>
        <dbReference type="ARBA" id="ARBA00023118"/>
    </source>
</evidence>
<keyword evidence="8" id="KW-1015">Disulfide bond</keyword>
<keyword evidence="4 9" id="KW-0202">Cytokine</keyword>
<dbReference type="EMBL" id="JADDUC020000004">
    <property type="protein sequence ID" value="KAI1240245.1"/>
    <property type="molecule type" value="Genomic_DNA"/>
</dbReference>
<evidence type="ECO:0000256" key="4">
    <source>
        <dbReference type="ARBA" id="ARBA00022514"/>
    </source>
</evidence>